<name>H3KD32_9BURK</name>
<protein>
    <recommendedName>
        <fullName evidence="5">Tat pathway signal sequence domain protein</fullName>
    </recommendedName>
</protein>
<dbReference type="RefSeq" id="WP_008541237.1">
    <property type="nucleotide sequence ID" value="NZ_JH604902.1"/>
</dbReference>
<dbReference type="AlphaFoldDB" id="H3KD32"/>
<evidence type="ECO:0000313" key="3">
    <source>
        <dbReference type="EMBL" id="EHY31970.1"/>
    </source>
</evidence>
<feature type="region of interest" description="Disordered" evidence="1">
    <location>
        <begin position="220"/>
        <end position="240"/>
    </location>
</feature>
<keyword evidence="4" id="KW-1185">Reference proteome</keyword>
<feature type="signal peptide" evidence="2">
    <location>
        <begin position="1"/>
        <end position="28"/>
    </location>
</feature>
<dbReference type="STRING" id="762967.HMPREF9440_00638"/>
<accession>H3KD32</accession>
<evidence type="ECO:0000256" key="2">
    <source>
        <dbReference type="SAM" id="SignalP"/>
    </source>
</evidence>
<dbReference type="PATRIC" id="fig|762967.3.peg.520"/>
<reference evidence="3 4" key="1">
    <citation type="submission" date="2011-11" db="EMBL/GenBank/DDBJ databases">
        <authorList>
            <person name="Weinstock G."/>
            <person name="Sodergren E."/>
            <person name="Clifton S."/>
            <person name="Fulton L."/>
            <person name="Fulton B."/>
            <person name="Courtney L."/>
            <person name="Fronick C."/>
            <person name="Harrison M."/>
            <person name="Strong C."/>
            <person name="Farmer C."/>
            <person name="Delahaunty K."/>
            <person name="Markovic C."/>
            <person name="Hall O."/>
            <person name="Minx P."/>
            <person name="Tomlinson C."/>
            <person name="Mitreva M."/>
            <person name="Hou S."/>
            <person name="Chen J."/>
            <person name="Wollam A."/>
            <person name="Pepin K.H."/>
            <person name="Johnson M."/>
            <person name="Bhonagiri V."/>
            <person name="Zhang X."/>
            <person name="Suruliraj S."/>
            <person name="Warren W."/>
            <person name="Chinwalla A."/>
            <person name="Mardis E.R."/>
            <person name="Wilson R.K."/>
        </authorList>
    </citation>
    <scope>NUCLEOTIDE SEQUENCE [LARGE SCALE GENOMIC DNA]</scope>
    <source>
        <strain evidence="3 4">YIT 11816</strain>
    </source>
</reference>
<dbReference type="EMBL" id="AFBQ01000080">
    <property type="protein sequence ID" value="EHY31970.1"/>
    <property type="molecule type" value="Genomic_DNA"/>
</dbReference>
<evidence type="ECO:0008006" key="5">
    <source>
        <dbReference type="Google" id="ProtNLM"/>
    </source>
</evidence>
<comment type="caution">
    <text evidence="3">The sequence shown here is derived from an EMBL/GenBank/DDBJ whole genome shotgun (WGS) entry which is preliminary data.</text>
</comment>
<gene>
    <name evidence="3" type="ORF">HMPREF9440_00638</name>
</gene>
<evidence type="ECO:0000313" key="4">
    <source>
        <dbReference type="Proteomes" id="UP000004956"/>
    </source>
</evidence>
<feature type="chain" id="PRO_5003588833" description="Tat pathway signal sequence domain protein" evidence="2">
    <location>
        <begin position="29"/>
        <end position="240"/>
    </location>
</feature>
<organism evidence="3 4">
    <name type="scientific">Sutterella parvirubra YIT 11816</name>
    <dbReference type="NCBI Taxonomy" id="762967"/>
    <lineage>
        <taxon>Bacteria</taxon>
        <taxon>Pseudomonadati</taxon>
        <taxon>Pseudomonadota</taxon>
        <taxon>Betaproteobacteria</taxon>
        <taxon>Burkholderiales</taxon>
        <taxon>Sutterellaceae</taxon>
        <taxon>Sutterella</taxon>
    </lineage>
</organism>
<keyword evidence="2" id="KW-0732">Signal</keyword>
<proteinExistence type="predicted"/>
<dbReference type="Proteomes" id="UP000004956">
    <property type="component" value="Unassembled WGS sequence"/>
</dbReference>
<dbReference type="HOGENOM" id="CLU_086379_0_0_4"/>
<evidence type="ECO:0000256" key="1">
    <source>
        <dbReference type="SAM" id="MobiDB-lite"/>
    </source>
</evidence>
<dbReference type="OrthoDB" id="9152153at2"/>
<feature type="compositionally biased region" description="Polar residues" evidence="1">
    <location>
        <begin position="227"/>
        <end position="240"/>
    </location>
</feature>
<sequence length="240" mass="26715">MTKHFSAPTAAALAAALSAAVFALPAQAADGVVGAIQTCSADFFKAVAADKNIPENMKIRDGERAYLKVEKLPLDIIQFEKPFKEGGLTVSGYVFNDEIIRYFGVPDMHTHFWGLIVKEDWKKVVDTLKLDWEAVDTTHNSAHANRQVRFNGTKEWKPYARDPKYTMPEFGQIERAFHVQPYAGSTMIFCSMQSAGAPEKDILEEVRPDLLYVGNELTVREEKTEGGDQNASQKAGDQKK</sequence>